<gene>
    <name evidence="1" type="ORF">H3309_10740</name>
</gene>
<keyword evidence="2" id="KW-1185">Reference proteome</keyword>
<evidence type="ECO:0000313" key="2">
    <source>
        <dbReference type="Proteomes" id="UP000515292"/>
    </source>
</evidence>
<dbReference type="RefSeq" id="WP_182294714.1">
    <property type="nucleotide sequence ID" value="NZ_CP059851.1"/>
</dbReference>
<accession>A0A7G5IES6</accession>
<evidence type="ECO:0000313" key="1">
    <source>
        <dbReference type="EMBL" id="QMW21868.1"/>
    </source>
</evidence>
<sequence>MQFREGVNEGLAASPVLGGGQTGAALSFTPDPLASAPFRIVARYSAAHNAKGSIDPATAEAALGLRWQIDPRLAIDIERRFAIGVLGRSTWAARISGGLSGSYRLFGRNATWDSYAEAGALGITRVSSYAGIQGRTGVPLLDLRSLSLDAGIGAWASGQQIYGLGNIGRIDLGPSLRLGSRSFPISGQLDYRWRAVGNVFPGSGPVFTVTGRF</sequence>
<dbReference type="EMBL" id="CP059851">
    <property type="protein sequence ID" value="QMW21868.1"/>
    <property type="molecule type" value="Genomic_DNA"/>
</dbReference>
<reference evidence="1 2" key="1">
    <citation type="submission" date="2020-07" db="EMBL/GenBank/DDBJ databases">
        <title>Complete genome sequence for Sandaracinobacter sp. M6.</title>
        <authorList>
            <person name="Tang Y."/>
            <person name="Liu Q."/>
            <person name="Guo Z."/>
            <person name="Lei P."/>
            <person name="Huang B."/>
        </authorList>
    </citation>
    <scope>NUCLEOTIDE SEQUENCE [LARGE SCALE GENOMIC DNA]</scope>
    <source>
        <strain evidence="1 2">M6</strain>
    </source>
</reference>
<dbReference type="Proteomes" id="UP000515292">
    <property type="component" value="Chromosome"/>
</dbReference>
<dbReference type="KEGG" id="sand:H3309_10740"/>
<organism evidence="1 2">
    <name type="scientific">Sandaracinobacteroides saxicola</name>
    <dbReference type="NCBI Taxonomy" id="2759707"/>
    <lineage>
        <taxon>Bacteria</taxon>
        <taxon>Pseudomonadati</taxon>
        <taxon>Pseudomonadota</taxon>
        <taxon>Alphaproteobacteria</taxon>
        <taxon>Sphingomonadales</taxon>
        <taxon>Sphingosinicellaceae</taxon>
        <taxon>Sandaracinobacteroides</taxon>
    </lineage>
</organism>
<protein>
    <submittedName>
        <fullName evidence="1">Uncharacterized protein</fullName>
    </submittedName>
</protein>
<dbReference type="AlphaFoldDB" id="A0A7G5IES6"/>
<name>A0A7G5IES6_9SPHN</name>
<proteinExistence type="predicted"/>